<protein>
    <submittedName>
        <fullName evidence="1">Uncharacterized protein</fullName>
    </submittedName>
</protein>
<reference evidence="1 2" key="1">
    <citation type="journal article" date="2024" name="IMA Fungus">
        <title>Apiospora arundinis, a panoply of carbohydrate-active enzymes and secondary metabolites.</title>
        <authorList>
            <person name="Sorensen T."/>
            <person name="Petersen C."/>
            <person name="Muurmann A.T."/>
            <person name="Christiansen J.V."/>
            <person name="Brundto M.L."/>
            <person name="Overgaard C.K."/>
            <person name="Boysen A.T."/>
            <person name="Wollenberg R.D."/>
            <person name="Larsen T.O."/>
            <person name="Sorensen J.L."/>
            <person name="Nielsen K.L."/>
            <person name="Sondergaard T.E."/>
        </authorList>
    </citation>
    <scope>NUCLEOTIDE SEQUENCE [LARGE SCALE GENOMIC DNA]</scope>
    <source>
        <strain evidence="1 2">AAU 773</strain>
    </source>
</reference>
<proteinExistence type="predicted"/>
<organism evidence="1 2">
    <name type="scientific">Apiospora arundinis</name>
    <dbReference type="NCBI Taxonomy" id="335852"/>
    <lineage>
        <taxon>Eukaryota</taxon>
        <taxon>Fungi</taxon>
        <taxon>Dikarya</taxon>
        <taxon>Ascomycota</taxon>
        <taxon>Pezizomycotina</taxon>
        <taxon>Sordariomycetes</taxon>
        <taxon>Xylariomycetidae</taxon>
        <taxon>Amphisphaeriales</taxon>
        <taxon>Apiosporaceae</taxon>
        <taxon>Apiospora</taxon>
    </lineage>
</organism>
<dbReference type="Proteomes" id="UP001390339">
    <property type="component" value="Unassembled WGS sequence"/>
</dbReference>
<name>A0ABR2I632_9PEZI</name>
<gene>
    <name evidence="1" type="ORF">PGQ11_013247</name>
</gene>
<sequence length="549" mass="59495">MVSISKSLVADICVSSSPPTVRFVTLLENHDISNTTSPSLSGVLVQHGSSLQGPAGLQHVGLAQDQKYQHALTKGLKAVEKLQHFLDGPAPMSGDPVVLCCSSARSSTLLEITDETITSGPPCAGAAREREGITSFHRIKFHLPKHVGCVQDVHEISTQMLHLSCDGLRSEDTLFDRFGRWSRDHVTIVSGMCLFSDKIMTDAVQGDGKLDVLKLSSQEPTLYELEIIARSSSAIADVASHILGKNGAAKPIPLEIVLDAPSWHYFQVVHGNLASGHCTPAEALDWLQAVELRCEQVTTVFENSVRHEMGLRGVPAGFYHILAAPGTAGVGASIRQALTSGMVPDIADCMDAICEVEGERWAMFYSLIPEKDRPCDFRSLGNLFYIYEVVRPALAAKNGSTAAELEVSGPNSALDDSSSSGHSDILDSALHLKANVERPLIMSIDDRAERKIYSKAQAFIKKIRRAPQIPSHPLLLELYSARRVFINGNTGGDSLYWNDSSPLPLRMNTTAGSSELEAFGVIRNLYGNDCAQNLQRWFSEAGVNVSGHT</sequence>
<dbReference type="EMBL" id="JAPCWZ010000007">
    <property type="protein sequence ID" value="KAK8857335.1"/>
    <property type="molecule type" value="Genomic_DNA"/>
</dbReference>
<keyword evidence="2" id="KW-1185">Reference proteome</keyword>
<evidence type="ECO:0000313" key="2">
    <source>
        <dbReference type="Proteomes" id="UP001390339"/>
    </source>
</evidence>
<accession>A0ABR2I632</accession>
<evidence type="ECO:0000313" key="1">
    <source>
        <dbReference type="EMBL" id="KAK8857335.1"/>
    </source>
</evidence>
<comment type="caution">
    <text evidence="1">The sequence shown here is derived from an EMBL/GenBank/DDBJ whole genome shotgun (WGS) entry which is preliminary data.</text>
</comment>